<reference evidence="1 2" key="1">
    <citation type="submission" date="2015-11" db="EMBL/GenBank/DDBJ databases">
        <title>Genomic analysis of 38 Legionella species identifies large and diverse effector repertoires.</title>
        <authorList>
            <person name="Burstein D."/>
            <person name="Amaro F."/>
            <person name="Zusman T."/>
            <person name="Lifshitz Z."/>
            <person name="Cohen O."/>
            <person name="Gilbert J.A."/>
            <person name="Pupko T."/>
            <person name="Shuman H.A."/>
            <person name="Segal G."/>
        </authorList>
    </citation>
    <scope>NUCLEOTIDE SEQUENCE [LARGE SCALE GENOMIC DNA]</scope>
    <source>
        <strain evidence="1 2">SC-63-C7</strain>
    </source>
</reference>
<evidence type="ECO:0000313" key="2">
    <source>
        <dbReference type="Proteomes" id="UP000054703"/>
    </source>
</evidence>
<name>A0A0W0YAV1_9GAMM</name>
<keyword evidence="2" id="KW-1185">Reference proteome</keyword>
<protein>
    <submittedName>
        <fullName evidence="1">Uncharacterized protein</fullName>
    </submittedName>
</protein>
<evidence type="ECO:0000313" key="1">
    <source>
        <dbReference type="EMBL" id="KTD53855.1"/>
    </source>
</evidence>
<dbReference type="Proteomes" id="UP000054703">
    <property type="component" value="Unassembled WGS sequence"/>
</dbReference>
<accession>A0A0W0YAV1</accession>
<dbReference type="PATRIC" id="fig|45074.5.peg.3787"/>
<sequence>MFMKLGMKPKKSSTNFKKQKFIANSLDGMQNRGISSYAFHPFNIEWSKPEKQRIAKEMTINTIISTPHPSRANTTQPLFPPGKKQHPSVVYAMGSTYGMPCAVDKIFAVCAEHYLLMRTAIGITRNPSPQIYEACCIIAGELGKELEKLEPKTLATIFEIGSNVAESRSKDVLENQRLLIEILKNNQQVPPQKLLRVLEVVLSPLGMLANAYGEKFCKIAKAKEQGKDVRELEKFMEEIIMPSLKPFHVPYIKAQGSPYSHLQLQEYIHGAEISESELVTVNHFLECCEGKQDSIPEIPKLRSVKVLDPTGRTIQLHDHMNLPHFFDVSGTTGAVMQAAMGLLHKAGRSDLINTTEKTTQLGMVLAGCNFYKQGYHNYYEVLPALNWCNCHFWKENYVQLTPTELLHAVPDSLKECVNPSTPMASIIDDTLDLVTEHFDLHHELFIADLQAKARQMQESTLPTFSNTEPK</sequence>
<comment type="caution">
    <text evidence="1">The sequence shown here is derived from an EMBL/GenBank/DDBJ whole genome shotgun (WGS) entry which is preliminary data.</text>
</comment>
<dbReference type="EMBL" id="LNYU01000090">
    <property type="protein sequence ID" value="KTD53855.1"/>
    <property type="molecule type" value="Genomic_DNA"/>
</dbReference>
<organism evidence="1 2">
    <name type="scientific">Legionella santicrucis</name>
    <dbReference type="NCBI Taxonomy" id="45074"/>
    <lineage>
        <taxon>Bacteria</taxon>
        <taxon>Pseudomonadati</taxon>
        <taxon>Pseudomonadota</taxon>
        <taxon>Gammaproteobacteria</taxon>
        <taxon>Legionellales</taxon>
        <taxon>Legionellaceae</taxon>
        <taxon>Legionella</taxon>
    </lineage>
</organism>
<dbReference type="OrthoDB" id="5647777at2"/>
<proteinExistence type="predicted"/>
<gene>
    <name evidence="1" type="ORF">Lsan_3519</name>
</gene>
<dbReference type="AlphaFoldDB" id="A0A0W0YAV1"/>
<dbReference type="RefSeq" id="WP_058515438.1">
    <property type="nucleotide sequence ID" value="NZ_CAAAIH010000036.1"/>
</dbReference>